<sequence length="1493" mass="165725">MTPTHLTSFDRPSSAPHPHPSATLPATGALHPAPHLTHTRVSSVPPVNHPRDGTNPRGGAGSGGGEVDMMAHLQRSEASIVKTRSGSVLSRGFILKTDHYPSGRALDLDINVHGAPNFRAPHPIVSLTSPSTSSPPTFPPYPSTTTSSPYPSHPPTPTPPSPNTNTNGQNNLNVYGCAQPRIQGLRAILSVLRCRLPAPAGAGLFPPSGSGRQEGQGQGHVVWFCTREEPIVYISGRPFVLRDVSEPRKTLALSDRAENLEGIEERLKSDILVEAGKFGGLVLTHDEIVTDSGKGQGQGMGAIIPTWTAVNASNVMTSREVWENMKQEGWNVDYFRIPISPNRPIENNYLDAYLSLIKNTHPTRTSLVFSCGMGAVRTTYGMVAALVVRRRVGEVRGGRGEGGVGRSGVGLGLGLGVNGVGGSGSGSETPTATLHRTHTPTDSRIIQALEYANAQQDLNRSLLRLTWILQQCLQTKNSQAAIQLLLTSPTLLDNLRKAYLGNYSIILSLLGCLDRGLQAKRSVDRVIDSCDHVRNLREDILIHRLNYSLTTMDTDESLREQYLDKAVQALEKYFFMIAFASYVEVQAEDNFKQSFSEWLKTRTEISNQITFLRKSHGSRLNVFAPVNDLSALSKTGNVDRAATLVAGQKNDVAIAGGQILGDEWSDHVVKNRSGIILRESTLLKSDQWLRESHRVEQGVRGAINWRNIPGTKIYALGQPTIEAIDEVVERVKVAHPSADRIVWITLREEPIVYVNGAPYCLRREMFSLRNMKDYGGISASRLEVLEERLKDDVISELSAFGSRLLLHTETADGSVIPIWEEVCSEDVAVLKDVMASRQTDGVKLDHIRIPITAEHPPDFSDLSELIDVVVRNNSSNTPIVVNCQLGRGRSTLTSIVLLLIQQWLESSREIVPSTPRKKRRSMSALSMPSMESSMVLPPRRHSYQVINNLLRVIRKGLAVKNTVDEAIDRCSVVFNLIDSIEEARIQAEQATDEQQKRMHASRGLRNLRRYFTLIVFQAYLQSTEPDTMRSFETFETFVKNHLVWLVLKTFEKELLADGLYALRPLERADEVDGVAHPDEVKQVVMNRSGSILSASTILKSDFFSNLQKMTLPERIEGSPNFRRVPLTLQLVKSGPSPSDMTEFIRGQEEGKMVCGSGMPTLQGLRKALARIDADPEGRNTVFWTSLREEPVIYIAGRPHVLRLVDRPLENVEATGVTTSVVESMEMSLKMDVLRELRAADGRILLHDEVEERPGQFDIVPLWEVVGESEIMTPRDVFEQMKEEGYKIDYDRVAITDEQAPLPGALSQLLTRIRAGLSVAGDFVFNCQMGRGRTTTGMVTACLISTTLSWDGNVFEFNGEEDEEEGYDAMDGPSEEDAYLQGEYKTILQLVGVLSHGKVAKRMTDRAIDLMQDVQNLRKAIYDYKLKCAACEKGSSKQRKLMNIAVNYLYRYGTLIVFANYLIETKESNSEITFPAWLHEHREITKLLGRRSLD</sequence>
<dbReference type="STRING" id="765440.A0A0C3C3Q1"/>
<reference evidence="2 3" key="1">
    <citation type="submission" date="2014-04" db="EMBL/GenBank/DDBJ databases">
        <authorList>
            <consortium name="DOE Joint Genome Institute"/>
            <person name="Kuo A."/>
            <person name="Tarkka M."/>
            <person name="Buscot F."/>
            <person name="Kohler A."/>
            <person name="Nagy L.G."/>
            <person name="Floudas D."/>
            <person name="Copeland A."/>
            <person name="Barry K.W."/>
            <person name="Cichocki N."/>
            <person name="Veneault-Fourrey C."/>
            <person name="LaButti K."/>
            <person name="Lindquist E.A."/>
            <person name="Lipzen A."/>
            <person name="Lundell T."/>
            <person name="Morin E."/>
            <person name="Murat C."/>
            <person name="Sun H."/>
            <person name="Tunlid A."/>
            <person name="Henrissat B."/>
            <person name="Grigoriev I.V."/>
            <person name="Hibbett D.S."/>
            <person name="Martin F."/>
            <person name="Nordberg H.P."/>
            <person name="Cantor M.N."/>
            <person name="Hua S.X."/>
        </authorList>
    </citation>
    <scope>NUCLEOTIDE SEQUENCE [LARGE SCALE GENOMIC DNA]</scope>
    <source>
        <strain evidence="2 3">F 1598</strain>
    </source>
</reference>
<dbReference type="InterPro" id="IPR050561">
    <property type="entry name" value="PTP"/>
</dbReference>
<dbReference type="Pfam" id="PF14566">
    <property type="entry name" value="PTPlike_phytase"/>
    <property type="match status" value="3"/>
</dbReference>
<dbReference type="EMBL" id="KN832988">
    <property type="protein sequence ID" value="KIM84242.1"/>
    <property type="molecule type" value="Genomic_DNA"/>
</dbReference>
<keyword evidence="3" id="KW-1185">Reference proteome</keyword>
<dbReference type="Proteomes" id="UP000054166">
    <property type="component" value="Unassembled WGS sequence"/>
</dbReference>
<feature type="compositionally biased region" description="Pro residues" evidence="1">
    <location>
        <begin position="151"/>
        <end position="162"/>
    </location>
</feature>
<dbReference type="InterPro" id="IPR029021">
    <property type="entry name" value="Prot-tyrosine_phosphatase-like"/>
</dbReference>
<feature type="compositionally biased region" description="Low complexity" evidence="1">
    <location>
        <begin position="126"/>
        <end position="135"/>
    </location>
</feature>
<evidence type="ECO:0000313" key="2">
    <source>
        <dbReference type="EMBL" id="KIM84242.1"/>
    </source>
</evidence>
<protein>
    <recommendedName>
        <fullName evidence="4">Tyrosine specific protein phosphatases domain-containing protein</fullName>
    </recommendedName>
</protein>
<accession>A0A0C3C3Q1</accession>
<feature type="region of interest" description="Disordered" evidence="1">
    <location>
        <begin position="1"/>
        <end position="67"/>
    </location>
</feature>
<gene>
    <name evidence="2" type="ORF">PILCRDRAFT_6513</name>
</gene>
<name>A0A0C3C3Q1_PILCF</name>
<feature type="compositionally biased region" description="Polar residues" evidence="1">
    <location>
        <begin position="1"/>
        <end position="11"/>
    </location>
</feature>
<reference evidence="3" key="2">
    <citation type="submission" date="2015-01" db="EMBL/GenBank/DDBJ databases">
        <title>Evolutionary Origins and Diversification of the Mycorrhizal Mutualists.</title>
        <authorList>
            <consortium name="DOE Joint Genome Institute"/>
            <consortium name="Mycorrhizal Genomics Consortium"/>
            <person name="Kohler A."/>
            <person name="Kuo A."/>
            <person name="Nagy L.G."/>
            <person name="Floudas D."/>
            <person name="Copeland A."/>
            <person name="Barry K.W."/>
            <person name="Cichocki N."/>
            <person name="Veneault-Fourrey C."/>
            <person name="LaButti K."/>
            <person name="Lindquist E.A."/>
            <person name="Lipzen A."/>
            <person name="Lundell T."/>
            <person name="Morin E."/>
            <person name="Murat C."/>
            <person name="Riley R."/>
            <person name="Ohm R."/>
            <person name="Sun H."/>
            <person name="Tunlid A."/>
            <person name="Henrissat B."/>
            <person name="Grigoriev I.V."/>
            <person name="Hibbett D.S."/>
            <person name="Martin F."/>
        </authorList>
    </citation>
    <scope>NUCLEOTIDE SEQUENCE [LARGE SCALE GENOMIC DNA]</scope>
    <source>
        <strain evidence="3">F 1598</strain>
    </source>
</reference>
<dbReference type="SMART" id="SM01301">
    <property type="entry name" value="PTPlike_phytase"/>
    <property type="match status" value="3"/>
</dbReference>
<feature type="region of interest" description="Disordered" evidence="1">
    <location>
        <begin position="123"/>
        <end position="171"/>
    </location>
</feature>
<organism evidence="2 3">
    <name type="scientific">Piloderma croceum (strain F 1598)</name>
    <dbReference type="NCBI Taxonomy" id="765440"/>
    <lineage>
        <taxon>Eukaryota</taxon>
        <taxon>Fungi</taxon>
        <taxon>Dikarya</taxon>
        <taxon>Basidiomycota</taxon>
        <taxon>Agaricomycotina</taxon>
        <taxon>Agaricomycetes</taxon>
        <taxon>Agaricomycetidae</taxon>
        <taxon>Atheliales</taxon>
        <taxon>Atheliaceae</taxon>
        <taxon>Piloderma</taxon>
    </lineage>
</organism>
<dbReference type="InParanoid" id="A0A0C3C3Q1"/>
<evidence type="ECO:0000313" key="3">
    <source>
        <dbReference type="Proteomes" id="UP000054166"/>
    </source>
</evidence>
<proteinExistence type="predicted"/>
<feature type="compositionally biased region" description="Low complexity" evidence="1">
    <location>
        <begin position="12"/>
        <end position="27"/>
    </location>
</feature>
<dbReference type="CDD" id="cd14496">
    <property type="entry name" value="PTP_paladin"/>
    <property type="match status" value="1"/>
</dbReference>
<dbReference type="HOGENOM" id="CLU_002812_0_0_1"/>
<feature type="compositionally biased region" description="Gly residues" evidence="1">
    <location>
        <begin position="56"/>
        <end position="66"/>
    </location>
</feature>
<dbReference type="SUPFAM" id="SSF52799">
    <property type="entry name" value="(Phosphotyrosine protein) phosphatases II"/>
    <property type="match status" value="3"/>
</dbReference>
<dbReference type="Gene3D" id="3.90.190.10">
    <property type="entry name" value="Protein tyrosine phosphatase superfamily"/>
    <property type="match status" value="4"/>
</dbReference>
<dbReference type="PANTHER" id="PTHR23339">
    <property type="entry name" value="TYROSINE SPECIFIC PROTEIN PHOSPHATASE AND DUAL SPECIFICITY PROTEIN PHOSPHATASE"/>
    <property type="match status" value="1"/>
</dbReference>
<dbReference type="OrthoDB" id="66369at2759"/>
<evidence type="ECO:0000256" key="1">
    <source>
        <dbReference type="SAM" id="MobiDB-lite"/>
    </source>
</evidence>
<evidence type="ECO:0008006" key="4">
    <source>
        <dbReference type="Google" id="ProtNLM"/>
    </source>
</evidence>